<comment type="caution">
    <text evidence="2">The sequence shown here is derived from an EMBL/GenBank/DDBJ whole genome shotgun (WGS) entry which is preliminary data.</text>
</comment>
<dbReference type="InterPro" id="IPR008254">
    <property type="entry name" value="Flavodoxin/NO_synth"/>
</dbReference>
<dbReference type="InterPro" id="IPR029039">
    <property type="entry name" value="Flavoprotein-like_sf"/>
</dbReference>
<dbReference type="SUPFAM" id="SSF52218">
    <property type="entry name" value="Flavoproteins"/>
    <property type="match status" value="1"/>
</dbReference>
<gene>
    <name evidence="2" type="ORF">J2S01_000688</name>
</gene>
<organism evidence="2 3">
    <name type="scientific">Pectinatus haikarae</name>
    <dbReference type="NCBI Taxonomy" id="349096"/>
    <lineage>
        <taxon>Bacteria</taxon>
        <taxon>Bacillati</taxon>
        <taxon>Bacillota</taxon>
        <taxon>Negativicutes</taxon>
        <taxon>Selenomonadales</taxon>
        <taxon>Selenomonadaceae</taxon>
        <taxon>Pectinatus</taxon>
    </lineage>
</organism>
<name>A0ABT9Y6Z0_9FIRM</name>
<evidence type="ECO:0000313" key="3">
    <source>
        <dbReference type="Proteomes" id="UP001239167"/>
    </source>
</evidence>
<dbReference type="RefSeq" id="WP_307222963.1">
    <property type="nucleotide sequence ID" value="NZ_CP116940.1"/>
</dbReference>
<evidence type="ECO:0000259" key="1">
    <source>
        <dbReference type="Pfam" id="PF12641"/>
    </source>
</evidence>
<reference evidence="2 3" key="1">
    <citation type="submission" date="2023-07" db="EMBL/GenBank/DDBJ databases">
        <title>Genomic Encyclopedia of Type Strains, Phase IV (KMG-IV): sequencing the most valuable type-strain genomes for metagenomic binning, comparative biology and taxonomic classification.</title>
        <authorList>
            <person name="Goeker M."/>
        </authorList>
    </citation>
    <scope>NUCLEOTIDE SEQUENCE [LARGE SCALE GENOMIC DNA]</scope>
    <source>
        <strain evidence="2 3">DSM 16980</strain>
    </source>
</reference>
<keyword evidence="3" id="KW-1185">Reference proteome</keyword>
<dbReference type="InterPro" id="IPR001226">
    <property type="entry name" value="Flavodoxin_CS"/>
</dbReference>
<protein>
    <submittedName>
        <fullName evidence="2">Flavodoxin</fullName>
    </submittedName>
</protein>
<dbReference type="PANTHER" id="PTHR38030">
    <property type="entry name" value="PROTOPORPHYRINOGEN IX DEHYDROGENASE [MENAQUINONE]"/>
    <property type="match status" value="1"/>
</dbReference>
<sequence>MKTLIVYSSKTGNTKKVAEAIAEKLKPNCDIYPIGNQPYSNKYDLIIVGYWVDKARPDKESAAYLSSLKGEKVAIFATLGSDPHSAHASESLNNGRQLIDPSNQILGTFICQGKVELALIKSLVGKYPIDHPHGQINNRWMALYNAASIHPNAEDLKKAQQLFFNIEKTIDEN</sequence>
<dbReference type="EMBL" id="JAUSUE010000003">
    <property type="protein sequence ID" value="MDQ0202992.1"/>
    <property type="molecule type" value="Genomic_DNA"/>
</dbReference>
<dbReference type="PROSITE" id="PS00201">
    <property type="entry name" value="FLAVODOXIN"/>
    <property type="match status" value="1"/>
</dbReference>
<dbReference type="InterPro" id="IPR052200">
    <property type="entry name" value="Protoporphyrinogen_IX_DH"/>
</dbReference>
<accession>A0ABT9Y6Z0</accession>
<feature type="domain" description="Flavodoxin-like" evidence="1">
    <location>
        <begin position="4"/>
        <end position="163"/>
    </location>
</feature>
<proteinExistence type="predicted"/>
<evidence type="ECO:0000313" key="2">
    <source>
        <dbReference type="EMBL" id="MDQ0202992.1"/>
    </source>
</evidence>
<dbReference type="Gene3D" id="3.40.50.360">
    <property type="match status" value="1"/>
</dbReference>
<dbReference type="Proteomes" id="UP001239167">
    <property type="component" value="Unassembled WGS sequence"/>
</dbReference>
<dbReference type="Pfam" id="PF12641">
    <property type="entry name" value="Flavodoxin_3"/>
    <property type="match status" value="1"/>
</dbReference>
<dbReference type="PANTHER" id="PTHR38030:SF2">
    <property type="entry name" value="PROTOPORPHYRINOGEN IX DEHYDROGENASE [QUINONE]"/>
    <property type="match status" value="1"/>
</dbReference>